<feature type="coiled-coil region" evidence="1">
    <location>
        <begin position="831"/>
        <end position="865"/>
    </location>
</feature>
<feature type="compositionally biased region" description="Low complexity" evidence="2">
    <location>
        <begin position="2311"/>
        <end position="2321"/>
    </location>
</feature>
<feature type="region of interest" description="Disordered" evidence="2">
    <location>
        <begin position="2218"/>
        <end position="2294"/>
    </location>
</feature>
<feature type="coiled-coil region" evidence="1">
    <location>
        <begin position="744"/>
        <end position="785"/>
    </location>
</feature>
<feature type="region of interest" description="Disordered" evidence="2">
    <location>
        <begin position="2370"/>
        <end position="2409"/>
    </location>
</feature>
<feature type="compositionally biased region" description="Basic and acidic residues" evidence="2">
    <location>
        <begin position="1901"/>
        <end position="1913"/>
    </location>
</feature>
<feature type="coiled-coil region" evidence="1">
    <location>
        <begin position="664"/>
        <end position="720"/>
    </location>
</feature>
<feature type="region of interest" description="Disordered" evidence="2">
    <location>
        <begin position="2310"/>
        <end position="2335"/>
    </location>
</feature>
<feature type="compositionally biased region" description="Polar residues" evidence="2">
    <location>
        <begin position="2228"/>
        <end position="2245"/>
    </location>
</feature>
<protein>
    <submittedName>
        <fullName evidence="3">Uncharacterized protein</fullName>
    </submittedName>
</protein>
<feature type="region of interest" description="Disordered" evidence="2">
    <location>
        <begin position="1864"/>
        <end position="1968"/>
    </location>
</feature>
<feature type="region of interest" description="Disordered" evidence="2">
    <location>
        <begin position="199"/>
        <end position="219"/>
    </location>
</feature>
<keyword evidence="1" id="KW-0175">Coiled coil</keyword>
<feature type="region of interest" description="Disordered" evidence="2">
    <location>
        <begin position="1"/>
        <end position="56"/>
    </location>
</feature>
<feature type="coiled-coil region" evidence="1">
    <location>
        <begin position="1277"/>
        <end position="1390"/>
    </location>
</feature>
<sequence length="2409" mass="255052">MEWSVSETQPTSFVSPSHGGSIDTDDDLRSVLERFPASEARALSPEPDEKLAGPHSRGLVSLSLDMGMVRKHKGIEQYQSASSLQHARSSAEWLSPFTGVSNPSAGVANPWDNFLRDKFGGAAGLPEQHRLNNAGAQEGALKQSQFANIHLGAASAWQHSGEMPPAVTHSCTLEPPRSTSPFPVGYQDAAQLEGGASPLQATKSGGTAPLATVPREDSENTERLFQPILPCADEKKLHRVISDLRFALRESQSAYAGSAREVEDLRAKICETQTGFAHCQARVTQLESALELTGARSQEAVLDSLRGRQLAQALSKATQLGEAAAQAAVSEQKLKQALEDSLRHNQLISDAAREEREKLSLEAAESRLLCQARARQNQALQAELEEQHDAANAANRAATGEGLAAQSASLAHSEQMALLRGKLEAANTSAVQAEAGRQEALSTAEAAKEAQVDAEVRLKEAVSLSPLRAWPVLRVKMPTGKPLSPPSLADAEGQDAHSINARYDSELRRLREALLAEKHQLEAQLGVEHQQRVRLEGELQEWRRQHEAERGPEGGVGNGEAQLRAAHAECEARVREAAEAAHKHVAAAESRWVSRVETLEAELAAAQQQLVAASPQKSDWDVALGFGEDEDSVLMDAEGDDVAQESAMGSRVLAATADGAGGPSEVQRRLLEAAKEEIEHLREANEQLLKRIAELQQESAGVLQAQASQLEEQLQSAKARELDDCRRGAEDALSRCNATWASKVAILEQQHAESVAEVERLRGRLEEQELATGELSTTLEALRAEVADARLDGEVQATAAAMEVHSTAAADTERRLRAVREECSASHAVDLKEVRAELDAQTEQAQLLKSEVAALEARSSRAAEELAAAHRARQLAEAAAADALAEHRAAAEAARTESQESWDAELSAAVRAAQQDRDTRHAAELGAHRTEWEAAAKGAQNALEAAHKQALAAAEHCAREGLQAELGEAEAAAGAQLQAALALAAEEHSAAQSVAGQEVDAALRAAAGREQALSARLEVAQAEHQAAVGKARETAAAAEREWRSAQDEQAQASSRVAEQGARWRVEAEVARAALQKAEQQHAELCEVSERSNVEHSAAITVLRKSFDEDFRTSVGTLEREFAQEKADLEARMAALLDGSQREVEAQREALGSAKVEVGRAEQAAAAAEQARALEKERHGGALAELRASCERDIGAAARATEAAQAAAEAQAAAAEQEHVLAVSTLRKSFEHEVGGMQRAAAEADARAAEETEARCAEEAGALQRAALEHQAALGALRDSFARELSAAEDAAREAEVQRKEEVRALRESFARELSAAEAAAREAEARRSEEAGALERAQCDHGAVLGTLRESFSQELEAAHGKVEAAEARYERVAEAMQRAEEEHDAALGAMSASLVAEVEEAQQSVAQAGRARAELVGQLRASEEKHVAAVAALRRSFEHEVAEMQRQAELARVRHGEMASSLQESLEERDAALVAARAGARRDAAEAERRVEAAEAQRAAAGELLRRSQEESDVAVAQVRTSLGVEVQAARAAAAEAEARLGEAVAALSRSQEDHGAALSALRESYEADERVAAAHQVEVAECVSVLEAEVANLRSQASAQGQSMMSMEAACASWRAEAAASVDDAEAARQRAHAQHEEAAALRRVGAENEAAHEAAVARLRRACEERVAEAQAVAAGVADQHAGEWHRCREAHDAALAALRASFEEDQQALRQSLEERAREETHALRTQVQAIRDRASELASQPAAARATHHDDSSVDASCARRGGEAHTLVAAVKTGAIPSRLPRAPGVGPANAAALADAASDGGIAQGETLGGDALPAPSTSTSAAAAATAILQPGEGAGAEAGKGGAVRRSLQSSFEAVTSSGWPLPTHHGSLSQDAFSSEQGGRIGDGGPSVAPGEREGVRRDEDGGAKAMAPSGTPPIILGGTPSAMQKGEMMGSSGTEASFSGSSRTVPRTGAGGASTPRQIVQPVLDEYEENLLGQCLQWPDLMAEEEDDMCRTSFSDTDLLLCGEAVAQTQQSRLASQSASSASSSSGGRISARSPRRHVASQPAVAAHSSSSDAPAPLADAVCHNQYTPNSHEAKAAGGRPRPKPLANATNTAPRAPTRGGGYPLEEVMALRAKRPALQPQAAVQPVESVPLDFQSSPSTRDATQSGRHGVNIYEAGEVPCRSGRVQGVMRGTPEWEALAAAVAESSVAREPEQGGTELGRRGIVLRGGAAGPGRQSMRQSLSARFQSSGSSDQPLRAAGERGDHNAYQMPFKGCSPGSGQHHGCSPGAPSTNRRSGTEEMELEPGLHSIRRSLEKNFEAAASSGSSLGSQDEGTRRSGSLQRGLSAPDVMEALRASQNVRQAALLQEALARQQAKVAHRQTEDVMQNTKASRSYVSPMSRSSDYSSSVVRMNNRYRA</sequence>
<feature type="compositionally biased region" description="Polar residues" evidence="2">
    <location>
        <begin position="1"/>
        <end position="15"/>
    </location>
</feature>
<accession>A0AAE0BFF6</accession>
<reference evidence="3 4" key="1">
    <citation type="journal article" date="2015" name="Genome Biol. Evol.">
        <title>Comparative Genomics of a Bacterivorous Green Alga Reveals Evolutionary Causalities and Consequences of Phago-Mixotrophic Mode of Nutrition.</title>
        <authorList>
            <person name="Burns J.A."/>
            <person name="Paasch A."/>
            <person name="Narechania A."/>
            <person name="Kim E."/>
        </authorList>
    </citation>
    <scope>NUCLEOTIDE SEQUENCE [LARGE SCALE GENOMIC DNA]</scope>
    <source>
        <strain evidence="3 4">PLY_AMNH</strain>
    </source>
</reference>
<feature type="coiled-coil region" evidence="1">
    <location>
        <begin position="1435"/>
        <end position="1555"/>
    </location>
</feature>
<feature type="compositionally biased region" description="Polar residues" evidence="2">
    <location>
        <begin position="1876"/>
        <end position="1887"/>
    </location>
</feature>
<feature type="compositionally biased region" description="Low complexity" evidence="2">
    <location>
        <begin position="2098"/>
        <end position="2109"/>
    </location>
</feature>
<evidence type="ECO:0000313" key="3">
    <source>
        <dbReference type="EMBL" id="KAK3235661.1"/>
    </source>
</evidence>
<evidence type="ECO:0000313" key="4">
    <source>
        <dbReference type="Proteomes" id="UP001190700"/>
    </source>
</evidence>
<evidence type="ECO:0000256" key="1">
    <source>
        <dbReference type="SAM" id="Coils"/>
    </source>
</evidence>
<keyword evidence="4" id="KW-1185">Reference proteome</keyword>
<feature type="region of interest" description="Disordered" evidence="2">
    <location>
        <begin position="2081"/>
        <end position="2113"/>
    </location>
</feature>
<proteinExistence type="predicted"/>
<comment type="caution">
    <text evidence="3">The sequence shown here is derived from an EMBL/GenBank/DDBJ whole genome shotgun (WGS) entry which is preliminary data.</text>
</comment>
<feature type="compositionally biased region" description="Low complexity" evidence="2">
    <location>
        <begin position="2383"/>
        <end position="2403"/>
    </location>
</feature>
<organism evidence="3 4">
    <name type="scientific">Cymbomonas tetramitiformis</name>
    <dbReference type="NCBI Taxonomy" id="36881"/>
    <lineage>
        <taxon>Eukaryota</taxon>
        <taxon>Viridiplantae</taxon>
        <taxon>Chlorophyta</taxon>
        <taxon>Pyramimonadophyceae</taxon>
        <taxon>Pyramimonadales</taxon>
        <taxon>Pyramimonadaceae</taxon>
        <taxon>Cymbomonas</taxon>
    </lineage>
</organism>
<gene>
    <name evidence="3" type="ORF">CYMTET_54156</name>
</gene>
<feature type="compositionally biased region" description="Low complexity" evidence="2">
    <location>
        <begin position="1941"/>
        <end position="1953"/>
    </location>
</feature>
<evidence type="ECO:0000256" key="2">
    <source>
        <dbReference type="SAM" id="MobiDB-lite"/>
    </source>
</evidence>
<dbReference type="Proteomes" id="UP001190700">
    <property type="component" value="Unassembled WGS sequence"/>
</dbReference>
<feature type="region of interest" description="Disordered" evidence="2">
    <location>
        <begin position="1743"/>
        <end position="1762"/>
    </location>
</feature>
<name>A0AAE0BFF6_9CHLO</name>
<feature type="compositionally biased region" description="Low complexity" evidence="2">
    <location>
        <begin position="2054"/>
        <end position="2068"/>
    </location>
</feature>
<dbReference type="EMBL" id="LGRX02035254">
    <property type="protein sequence ID" value="KAK3235661.1"/>
    <property type="molecule type" value="Genomic_DNA"/>
</dbReference>
<feature type="region of interest" description="Disordered" evidence="2">
    <location>
        <begin position="2023"/>
        <end position="2068"/>
    </location>
</feature>
<feature type="compositionally biased region" description="Low complexity" evidence="2">
    <location>
        <begin position="2023"/>
        <end position="2044"/>
    </location>
</feature>